<evidence type="ECO:0000256" key="2">
    <source>
        <dbReference type="ARBA" id="ARBA00000967"/>
    </source>
</evidence>
<dbReference type="EC" id="3.4.11.10" evidence="8"/>
<feature type="binding site" evidence="8">
    <location>
        <position position="281"/>
    </location>
    <ligand>
        <name>Mn(2+)</name>
        <dbReference type="ChEBI" id="CHEBI:29035"/>
        <label>2</label>
    </ligand>
</feature>
<dbReference type="NCBIfam" id="NF002075">
    <property type="entry name" value="PRK00913.2-2"/>
    <property type="match status" value="1"/>
</dbReference>
<keyword evidence="9" id="KW-0732">Signal</keyword>
<name>A0ABV9NLH8_9GAMM</name>
<accession>A0ABV9NLH8</accession>
<protein>
    <recommendedName>
        <fullName evidence="8">Probable cytosol aminopeptidase</fullName>
        <ecNumber evidence="8">3.4.11.1</ecNumber>
    </recommendedName>
    <alternativeName>
        <fullName evidence="8">Leucine aminopeptidase</fullName>
        <shortName evidence="8">LAP</shortName>
        <ecNumber evidence="8">3.4.11.10</ecNumber>
    </alternativeName>
    <alternativeName>
        <fullName evidence="8">Leucyl aminopeptidase</fullName>
    </alternativeName>
</protein>
<comment type="cofactor">
    <cofactor evidence="8">
        <name>Mn(2+)</name>
        <dbReference type="ChEBI" id="CHEBI:29035"/>
    </cofactor>
    <text evidence="8">Binds 2 manganese ions per subunit.</text>
</comment>
<evidence type="ECO:0000256" key="7">
    <source>
        <dbReference type="ARBA" id="ARBA00023211"/>
    </source>
</evidence>
<dbReference type="Gene3D" id="3.40.220.10">
    <property type="entry name" value="Leucine Aminopeptidase, subunit E, domain 1"/>
    <property type="match status" value="1"/>
</dbReference>
<dbReference type="PROSITE" id="PS00631">
    <property type="entry name" value="CYTOSOL_AP"/>
    <property type="match status" value="1"/>
</dbReference>
<dbReference type="EC" id="3.4.11.1" evidence="8"/>
<comment type="catalytic activity">
    <reaction evidence="1 8">
        <text>Release of an N-terminal amino acid, Xaa-|-Yaa-, in which Xaa is preferably Leu, but may be other amino acids including Pro although not Arg or Lys, and Yaa may be Pro. Amino acid amides and methyl esters are also readily hydrolyzed, but rates on arylamides are exceedingly low.</text>
        <dbReference type="EC" id="3.4.11.1"/>
    </reaction>
</comment>
<dbReference type="NCBIfam" id="NF002077">
    <property type="entry name" value="PRK00913.2-4"/>
    <property type="match status" value="1"/>
</dbReference>
<evidence type="ECO:0000256" key="6">
    <source>
        <dbReference type="ARBA" id="ARBA00022801"/>
    </source>
</evidence>
<dbReference type="PANTHER" id="PTHR11963">
    <property type="entry name" value="LEUCINE AMINOPEPTIDASE-RELATED"/>
    <property type="match status" value="1"/>
</dbReference>
<evidence type="ECO:0000313" key="12">
    <source>
        <dbReference type="Proteomes" id="UP001595892"/>
    </source>
</evidence>
<reference evidence="12" key="1">
    <citation type="journal article" date="2019" name="Int. J. Syst. Evol. Microbiol.">
        <title>The Global Catalogue of Microorganisms (GCM) 10K type strain sequencing project: providing services to taxonomists for standard genome sequencing and annotation.</title>
        <authorList>
            <consortium name="The Broad Institute Genomics Platform"/>
            <consortium name="The Broad Institute Genome Sequencing Center for Infectious Disease"/>
            <person name="Wu L."/>
            <person name="Ma J."/>
        </authorList>
    </citation>
    <scope>NUCLEOTIDE SEQUENCE [LARGE SCALE GENOMIC DNA]</scope>
    <source>
        <strain evidence="12">CGMCC 1.13574</strain>
    </source>
</reference>
<evidence type="ECO:0000256" key="5">
    <source>
        <dbReference type="ARBA" id="ARBA00022670"/>
    </source>
</evidence>
<comment type="similarity">
    <text evidence="3 8">Belongs to the peptidase M17 family.</text>
</comment>
<evidence type="ECO:0000256" key="8">
    <source>
        <dbReference type="HAMAP-Rule" id="MF_00181"/>
    </source>
</evidence>
<sequence>MLQTLIRPLMLAAFLALVSAPADARRELRFDAYAVPASGTIALAVAEGDDPGAVFAEIDAANAGALRRAVAAAAFQGKPNTQLDLPGIGRYDRVLLVGIGSGPVTPRVLEDVGGAVGQMAARSPAERIELLWAGTEPDAAAHLAFGADLGQYRFDTYRMPPTDMPVTGQGDLVIRTPAGAAAAERYRAQWQPVAEAVRFARDLVTEPGNVLYPEAFVERTRAAFRGVPGVSIEVLDVPAMQELGMGGILSVGQGSARPPRLLLVRYDGGTRGEPPLAFVGKGITFDTGGVSLKPNDGMWRMKTDMGGAAAVTGAVLALAARRAPVNAVAVAALAENMPSGMAARPGDVVRTAAGRTFEITSTDAEGRMVLVDALWYVQRQYRPRVVIDVATLTGAVVTALGDDYAGLFSRDDALAAQLTAAGEASGEAVWRLPLHPSYARDIQSPIADVRHSGGRGAGAGIGAHFIGTWVDEGVSWAHLDIAGMAWFEDSIQPTVPPGATAFGVRLLDRFVRDVHE</sequence>
<comment type="catalytic activity">
    <reaction evidence="2 8">
        <text>Release of an N-terminal amino acid, preferentially leucine, but not glutamic or aspartic acids.</text>
        <dbReference type="EC" id="3.4.11.10"/>
    </reaction>
</comment>
<feature type="chain" id="PRO_5045653054" description="Probable cytosol aminopeptidase" evidence="9">
    <location>
        <begin position="25"/>
        <end position="516"/>
    </location>
</feature>
<dbReference type="InterPro" id="IPR043472">
    <property type="entry name" value="Macro_dom-like"/>
</dbReference>
<feature type="binding site" evidence="8">
    <location>
        <position position="363"/>
    </location>
    <ligand>
        <name>Mn(2+)</name>
        <dbReference type="ChEBI" id="CHEBI:29035"/>
        <label>1</label>
    </ligand>
</feature>
<dbReference type="EMBL" id="JBHSGG010000024">
    <property type="protein sequence ID" value="MFC4728289.1"/>
    <property type="molecule type" value="Genomic_DNA"/>
</dbReference>
<feature type="binding site" evidence="8">
    <location>
        <position position="286"/>
    </location>
    <ligand>
        <name>Mn(2+)</name>
        <dbReference type="ChEBI" id="CHEBI:29035"/>
        <label>1</label>
    </ligand>
</feature>
<gene>
    <name evidence="8" type="primary">pepA</name>
    <name evidence="11" type="ORF">ACFO3Q_08915</name>
</gene>
<comment type="function">
    <text evidence="8">Presumably involved in the processing and regular turnover of intracellular proteins. Catalyzes the removal of unsubstituted N-terminal amino acids from various peptides.</text>
</comment>
<feature type="active site" evidence="8">
    <location>
        <position position="293"/>
    </location>
</feature>
<dbReference type="RefSeq" id="WP_377004317.1">
    <property type="nucleotide sequence ID" value="NZ_JBHSGG010000024.1"/>
</dbReference>
<dbReference type="HAMAP" id="MF_00181">
    <property type="entry name" value="Cytosol_peptidase_M17"/>
    <property type="match status" value="1"/>
</dbReference>
<feature type="binding site" evidence="8">
    <location>
        <position position="365"/>
    </location>
    <ligand>
        <name>Mn(2+)</name>
        <dbReference type="ChEBI" id="CHEBI:29035"/>
        <label>1</label>
    </ligand>
</feature>
<feature type="signal peptide" evidence="9">
    <location>
        <begin position="1"/>
        <end position="24"/>
    </location>
</feature>
<comment type="caution">
    <text evidence="11">The sequence shown here is derived from an EMBL/GenBank/DDBJ whole genome shotgun (WGS) entry which is preliminary data.</text>
</comment>
<dbReference type="Gene3D" id="3.40.630.10">
    <property type="entry name" value="Zn peptidases"/>
    <property type="match status" value="1"/>
</dbReference>
<keyword evidence="5 8" id="KW-0645">Protease</keyword>
<dbReference type="PRINTS" id="PR00481">
    <property type="entry name" value="LAMNOPPTDASE"/>
</dbReference>
<dbReference type="SUPFAM" id="SSF53187">
    <property type="entry name" value="Zn-dependent exopeptidases"/>
    <property type="match status" value="1"/>
</dbReference>
<evidence type="ECO:0000256" key="9">
    <source>
        <dbReference type="SAM" id="SignalP"/>
    </source>
</evidence>
<dbReference type="Pfam" id="PF02789">
    <property type="entry name" value="Peptidase_M17_N"/>
    <property type="match status" value="1"/>
</dbReference>
<dbReference type="CDD" id="cd00433">
    <property type="entry name" value="Peptidase_M17"/>
    <property type="match status" value="1"/>
</dbReference>
<dbReference type="Pfam" id="PF00883">
    <property type="entry name" value="Peptidase_M17"/>
    <property type="match status" value="1"/>
</dbReference>
<feature type="binding site" evidence="8">
    <location>
        <position position="304"/>
    </location>
    <ligand>
        <name>Mn(2+)</name>
        <dbReference type="ChEBI" id="CHEBI:29035"/>
        <label>2</label>
    </ligand>
</feature>
<keyword evidence="6 8" id="KW-0378">Hydrolase</keyword>
<feature type="active site" evidence="8">
    <location>
        <position position="367"/>
    </location>
</feature>
<evidence type="ECO:0000256" key="1">
    <source>
        <dbReference type="ARBA" id="ARBA00000135"/>
    </source>
</evidence>
<dbReference type="InterPro" id="IPR000819">
    <property type="entry name" value="Peptidase_M17_C"/>
</dbReference>
<feature type="binding site" evidence="8">
    <location>
        <position position="365"/>
    </location>
    <ligand>
        <name>Mn(2+)</name>
        <dbReference type="ChEBI" id="CHEBI:29035"/>
        <label>2</label>
    </ligand>
</feature>
<evidence type="ECO:0000256" key="3">
    <source>
        <dbReference type="ARBA" id="ARBA00009528"/>
    </source>
</evidence>
<feature type="domain" description="Cytosol aminopeptidase" evidence="10">
    <location>
        <begin position="361"/>
        <end position="368"/>
    </location>
</feature>
<feature type="binding site" evidence="8">
    <location>
        <position position="286"/>
    </location>
    <ligand>
        <name>Mn(2+)</name>
        <dbReference type="ChEBI" id="CHEBI:29035"/>
        <label>2</label>
    </ligand>
</feature>
<comment type="subcellular location">
    <subcellularLocation>
        <location evidence="8">Cytoplasm</location>
    </subcellularLocation>
</comment>
<keyword evidence="7 8" id="KW-0464">Manganese</keyword>
<dbReference type="PANTHER" id="PTHR11963:SF23">
    <property type="entry name" value="CYTOSOL AMINOPEPTIDASE"/>
    <property type="match status" value="1"/>
</dbReference>
<keyword evidence="12" id="KW-1185">Reference proteome</keyword>
<keyword evidence="4 8" id="KW-0031">Aminopeptidase</keyword>
<evidence type="ECO:0000256" key="4">
    <source>
        <dbReference type="ARBA" id="ARBA00022438"/>
    </source>
</evidence>
<keyword evidence="8" id="KW-0479">Metal-binding</keyword>
<proteinExistence type="inferred from homology"/>
<dbReference type="Proteomes" id="UP001595892">
    <property type="component" value="Unassembled WGS sequence"/>
</dbReference>
<dbReference type="GO" id="GO:0004177">
    <property type="term" value="F:aminopeptidase activity"/>
    <property type="evidence" value="ECO:0007669"/>
    <property type="project" value="UniProtKB-KW"/>
</dbReference>
<keyword evidence="8" id="KW-0963">Cytoplasm</keyword>
<dbReference type="SUPFAM" id="SSF52949">
    <property type="entry name" value="Macro domain-like"/>
    <property type="match status" value="1"/>
</dbReference>
<dbReference type="InterPro" id="IPR023042">
    <property type="entry name" value="Peptidase_M17_leu_NH2_pept"/>
</dbReference>
<evidence type="ECO:0000313" key="11">
    <source>
        <dbReference type="EMBL" id="MFC4728289.1"/>
    </source>
</evidence>
<organism evidence="11 12">
    <name type="scientific">Coralloluteibacterium thermophilum</name>
    <dbReference type="NCBI Taxonomy" id="2707049"/>
    <lineage>
        <taxon>Bacteria</taxon>
        <taxon>Pseudomonadati</taxon>
        <taxon>Pseudomonadota</taxon>
        <taxon>Gammaproteobacteria</taxon>
        <taxon>Lysobacterales</taxon>
        <taxon>Lysobacteraceae</taxon>
        <taxon>Coralloluteibacterium</taxon>
    </lineage>
</organism>
<dbReference type="InterPro" id="IPR008283">
    <property type="entry name" value="Peptidase_M17_N"/>
</dbReference>
<evidence type="ECO:0000259" key="10">
    <source>
        <dbReference type="PROSITE" id="PS00631"/>
    </source>
</evidence>
<dbReference type="InterPro" id="IPR011356">
    <property type="entry name" value="Leucine_aapep/pepB"/>
</dbReference>